<dbReference type="STRING" id="98765.A0A2R6NXN7"/>
<name>A0A2R6NXN7_9APHY</name>
<comment type="caution">
    <text evidence="3">The sequence shown here is derived from an EMBL/GenBank/DDBJ whole genome shotgun (WGS) entry which is preliminary data.</text>
</comment>
<organism evidence="3 4">
    <name type="scientific">Hermanssonia centrifuga</name>
    <dbReference type="NCBI Taxonomy" id="98765"/>
    <lineage>
        <taxon>Eukaryota</taxon>
        <taxon>Fungi</taxon>
        <taxon>Dikarya</taxon>
        <taxon>Basidiomycota</taxon>
        <taxon>Agaricomycotina</taxon>
        <taxon>Agaricomycetes</taxon>
        <taxon>Polyporales</taxon>
        <taxon>Meruliaceae</taxon>
        <taxon>Hermanssonia</taxon>
    </lineage>
</organism>
<sequence>MSSDGLESDDCVRIKGTPCTKKKAQRTLGLKLCQKNHVKKLQHISSLTTVEETDTELIELEPIITPSDKGDEGAAELSAIPAIQGQEWVNKVKAALTYLKDHKLTWGDIVEYISDPQHGKGQDRWEGFFNSPTRIQCILQWWSSSRNSKTGRRTLQEWAIGYISSAVGREGQAATKNGFLQSRKMTVDESTTAKQKHNNKEGPIQRKVRCVGAALLLLLGERSQANSYGKHVIELYLYATGAQRQVISVLNSLGICSSYPTLAGSQKPGHNAKETLVAGRPEDPVTVEPLSSNASDSSESDIESDGCRTLLELESEDIPLSATQRTSSTMLLSASTSAAPVLPHTPMLSKHLGLLTRISMACRTTTKCLAQTDLLGHVYDNINMVFKIAEQILGRTDSQENGTCATVFPLFEASDKDMKTKDLLASQESAPPLSIRDIILTSEEEMFLHTCLIHTITCIIVKFGGPAFACFDEDVAASTPITSKQIPIHKMETYPLSAMNIDKSSRMGNAEVIDTIFKELGYIAANKKSHGKVKIIHGDQLSVSRIRSIMANRVGHDSIDSSYLNVVCGPGLFHAQLHAVFGTLQTH</sequence>
<dbReference type="EMBL" id="MLYV02000721">
    <property type="protein sequence ID" value="PSR78852.1"/>
    <property type="molecule type" value="Genomic_DNA"/>
</dbReference>
<dbReference type="Proteomes" id="UP000186601">
    <property type="component" value="Unassembled WGS sequence"/>
</dbReference>
<accession>A0A2R6NXN7</accession>
<dbReference type="InterPro" id="IPR046496">
    <property type="entry name" value="DUF6589"/>
</dbReference>
<evidence type="ECO:0000313" key="4">
    <source>
        <dbReference type="Proteomes" id="UP000186601"/>
    </source>
</evidence>
<dbReference type="AlphaFoldDB" id="A0A2R6NXN7"/>
<dbReference type="OrthoDB" id="2803256at2759"/>
<reference evidence="3 4" key="1">
    <citation type="submission" date="2018-02" db="EMBL/GenBank/DDBJ databases">
        <title>Genome sequence of the basidiomycete white-rot fungus Phlebia centrifuga.</title>
        <authorList>
            <person name="Granchi Z."/>
            <person name="Peng M."/>
            <person name="de Vries R.P."/>
            <person name="Hilden K."/>
            <person name="Makela M.R."/>
            <person name="Grigoriev I."/>
            <person name="Riley R."/>
        </authorList>
    </citation>
    <scope>NUCLEOTIDE SEQUENCE [LARGE SCALE GENOMIC DNA]</scope>
    <source>
        <strain evidence="3 4">FBCC195</strain>
    </source>
</reference>
<dbReference type="Pfam" id="PF20231">
    <property type="entry name" value="DUF6589"/>
    <property type="match status" value="1"/>
</dbReference>
<proteinExistence type="predicted"/>
<evidence type="ECO:0000259" key="2">
    <source>
        <dbReference type="Pfam" id="PF20231"/>
    </source>
</evidence>
<feature type="domain" description="DUF6589" evidence="2">
    <location>
        <begin position="428"/>
        <end position="587"/>
    </location>
</feature>
<gene>
    <name evidence="3" type="ORF">PHLCEN_2v7266</name>
</gene>
<feature type="region of interest" description="Disordered" evidence="1">
    <location>
        <begin position="279"/>
        <end position="302"/>
    </location>
</feature>
<evidence type="ECO:0000256" key="1">
    <source>
        <dbReference type="SAM" id="MobiDB-lite"/>
    </source>
</evidence>
<protein>
    <recommendedName>
        <fullName evidence="2">DUF6589 domain-containing protein</fullName>
    </recommendedName>
</protein>
<feature type="compositionally biased region" description="Low complexity" evidence="1">
    <location>
        <begin position="288"/>
        <end position="297"/>
    </location>
</feature>
<evidence type="ECO:0000313" key="3">
    <source>
        <dbReference type="EMBL" id="PSR78852.1"/>
    </source>
</evidence>
<keyword evidence="4" id="KW-1185">Reference proteome</keyword>